<protein>
    <submittedName>
        <fullName evidence="2">Uncharacterized protein</fullName>
    </submittedName>
</protein>
<proteinExistence type="predicted"/>
<feature type="compositionally biased region" description="Low complexity" evidence="1">
    <location>
        <begin position="30"/>
        <end position="45"/>
    </location>
</feature>
<sequence length="198" mass="22681">MIVTMAAPTFEIDNSPHEVIQSRDEKKLSDSTASLSSSDNSSDLSSRIEEFESGLLRTTTDELESSAHVANTDGSQRRKKSVRFSAVYMREYDVVDELPSPDAREDEAPRRTLGWDFSESQLDIETHLQEVMVLKKERYARLIYDHILRKEQEREQKKNENKKKNGWKARMKRALKPVGQSLLEAATRSNYMMAAAPL</sequence>
<evidence type="ECO:0000313" key="3">
    <source>
        <dbReference type="Proteomes" id="UP001530400"/>
    </source>
</evidence>
<feature type="compositionally biased region" description="Basic and acidic residues" evidence="1">
    <location>
        <begin position="14"/>
        <end position="29"/>
    </location>
</feature>
<dbReference type="AlphaFoldDB" id="A0ABD3NFR6"/>
<reference evidence="2 3" key="1">
    <citation type="submission" date="2024-10" db="EMBL/GenBank/DDBJ databases">
        <title>Updated reference genomes for cyclostephanoid diatoms.</title>
        <authorList>
            <person name="Roberts W.R."/>
            <person name="Alverson A.J."/>
        </authorList>
    </citation>
    <scope>NUCLEOTIDE SEQUENCE [LARGE SCALE GENOMIC DNA]</scope>
    <source>
        <strain evidence="2 3">AJA010-31</strain>
    </source>
</reference>
<feature type="region of interest" description="Disordered" evidence="1">
    <location>
        <begin position="1"/>
        <end position="76"/>
    </location>
</feature>
<name>A0ABD3NFR6_9STRA</name>
<gene>
    <name evidence="2" type="ORF">ACHAWO_012073</name>
</gene>
<evidence type="ECO:0000313" key="2">
    <source>
        <dbReference type="EMBL" id="KAL3774748.1"/>
    </source>
</evidence>
<comment type="caution">
    <text evidence="2">The sequence shown here is derived from an EMBL/GenBank/DDBJ whole genome shotgun (WGS) entry which is preliminary data.</text>
</comment>
<evidence type="ECO:0000256" key="1">
    <source>
        <dbReference type="SAM" id="MobiDB-lite"/>
    </source>
</evidence>
<organism evidence="2 3">
    <name type="scientific">Cyclotella atomus</name>
    <dbReference type="NCBI Taxonomy" id="382360"/>
    <lineage>
        <taxon>Eukaryota</taxon>
        <taxon>Sar</taxon>
        <taxon>Stramenopiles</taxon>
        <taxon>Ochrophyta</taxon>
        <taxon>Bacillariophyta</taxon>
        <taxon>Coscinodiscophyceae</taxon>
        <taxon>Thalassiosirophycidae</taxon>
        <taxon>Stephanodiscales</taxon>
        <taxon>Stephanodiscaceae</taxon>
        <taxon>Cyclotella</taxon>
    </lineage>
</organism>
<keyword evidence="3" id="KW-1185">Reference proteome</keyword>
<dbReference type="Proteomes" id="UP001530400">
    <property type="component" value="Unassembled WGS sequence"/>
</dbReference>
<accession>A0ABD3NFR6</accession>
<dbReference type="EMBL" id="JALLPJ020001180">
    <property type="protein sequence ID" value="KAL3774748.1"/>
    <property type="molecule type" value="Genomic_DNA"/>
</dbReference>